<reference evidence="3 4" key="1">
    <citation type="submission" date="2019-03" db="EMBL/GenBank/DDBJ databases">
        <authorList>
            <person name="He R.-H."/>
        </authorList>
    </citation>
    <scope>NUCLEOTIDE SEQUENCE [LARGE SCALE GENOMIC DNA]</scope>
    <source>
        <strain evidence="4">SH 714</strain>
    </source>
</reference>
<dbReference type="OrthoDB" id="9797344at2"/>
<dbReference type="SUPFAM" id="SSF109604">
    <property type="entry name" value="HD-domain/PDEase-like"/>
    <property type="match status" value="1"/>
</dbReference>
<dbReference type="PANTHER" id="PTHR33594">
    <property type="entry name" value="SUPERFAMILY HYDROLASE, PUTATIVE (AFU_ORTHOLOGUE AFUA_1G03035)-RELATED"/>
    <property type="match status" value="1"/>
</dbReference>
<dbReference type="InterPro" id="IPR003607">
    <property type="entry name" value="HD/PDEase_dom"/>
</dbReference>
<sequence length="214" mass="24564">MDDEIIQRTADFVRSELEGEGSGHDWWHIERVTKMTRRIASEEGADEFICTMAALLHDVADEKLNDDLQAAEKKVEDWLKQLEIDESKRLHIIDITKTISFKGGNGAELTNLEAQVVQDADRLDAIGAIGIARCFTYAGSVGNIIHNPVSQPRESMTHEEYRSNEGTTINHFYEKLLKLKDLMNTKIGYEIAKDRHEYMEQFLAEFFDEWQGKK</sequence>
<dbReference type="PROSITE" id="PS51831">
    <property type="entry name" value="HD"/>
    <property type="match status" value="1"/>
</dbReference>
<keyword evidence="1" id="KW-0175">Coiled coil</keyword>
<dbReference type="Pfam" id="PF01966">
    <property type="entry name" value="HD"/>
    <property type="match status" value="1"/>
</dbReference>
<proteinExistence type="predicted"/>
<evidence type="ECO:0000313" key="4">
    <source>
        <dbReference type="Proteomes" id="UP000297975"/>
    </source>
</evidence>
<protein>
    <submittedName>
        <fullName evidence="3">HD domain-containing protein</fullName>
    </submittedName>
</protein>
<name>A0A4Y8INJ7_9BACI</name>
<feature type="domain" description="HD" evidence="2">
    <location>
        <begin position="25"/>
        <end position="126"/>
    </location>
</feature>
<dbReference type="Gene3D" id="1.10.472.50">
    <property type="entry name" value="HD-domain/PDEase-like"/>
    <property type="match status" value="1"/>
</dbReference>
<comment type="caution">
    <text evidence="3">The sequence shown here is derived from an EMBL/GenBank/DDBJ whole genome shotgun (WGS) entry which is preliminary data.</text>
</comment>
<dbReference type="Proteomes" id="UP000297975">
    <property type="component" value="Unassembled WGS sequence"/>
</dbReference>
<evidence type="ECO:0000256" key="1">
    <source>
        <dbReference type="SAM" id="Coils"/>
    </source>
</evidence>
<accession>A0A4Y8INJ7</accession>
<dbReference type="Gene3D" id="1.20.58.1910">
    <property type="match status" value="1"/>
</dbReference>
<dbReference type="InterPro" id="IPR006674">
    <property type="entry name" value="HD_domain"/>
</dbReference>
<evidence type="ECO:0000313" key="3">
    <source>
        <dbReference type="EMBL" id="TFB21809.1"/>
    </source>
</evidence>
<dbReference type="CDD" id="cd00077">
    <property type="entry name" value="HDc"/>
    <property type="match status" value="1"/>
</dbReference>
<feature type="coiled-coil region" evidence="1">
    <location>
        <begin position="61"/>
        <end position="88"/>
    </location>
</feature>
<keyword evidence="4" id="KW-1185">Reference proteome</keyword>
<dbReference type="AlphaFoldDB" id="A0A4Y8INJ7"/>
<gene>
    <name evidence="3" type="ORF">E3U55_08275</name>
</gene>
<dbReference type="RefSeq" id="WP_134339953.1">
    <property type="nucleotide sequence ID" value="NZ_SOPW01000007.1"/>
</dbReference>
<dbReference type="SMART" id="SM00471">
    <property type="entry name" value="HDc"/>
    <property type="match status" value="1"/>
</dbReference>
<organism evidence="3 4">
    <name type="scientific">Filobacillus milosensis</name>
    <dbReference type="NCBI Taxonomy" id="94137"/>
    <lineage>
        <taxon>Bacteria</taxon>
        <taxon>Bacillati</taxon>
        <taxon>Bacillota</taxon>
        <taxon>Bacilli</taxon>
        <taxon>Bacillales</taxon>
        <taxon>Bacillaceae</taxon>
        <taxon>Filobacillus</taxon>
    </lineage>
</organism>
<dbReference type="PANTHER" id="PTHR33594:SF1">
    <property type="entry name" value="HD_PDEASE DOMAIN-CONTAINING PROTEIN"/>
    <property type="match status" value="1"/>
</dbReference>
<dbReference type="EMBL" id="SOPW01000007">
    <property type="protein sequence ID" value="TFB21809.1"/>
    <property type="molecule type" value="Genomic_DNA"/>
</dbReference>
<evidence type="ECO:0000259" key="2">
    <source>
        <dbReference type="PROSITE" id="PS51831"/>
    </source>
</evidence>